<comment type="caution">
    <text evidence="1">The sequence shown here is derived from an EMBL/GenBank/DDBJ whole genome shotgun (WGS) entry which is preliminary data.</text>
</comment>
<gene>
    <name evidence="1" type="ORF">QG37_05035</name>
</gene>
<reference evidence="2" key="1">
    <citation type="journal article" date="2015" name="BMC Genomics">
        <title>Draft genome of a commonly misdiagnosed multidrug resistant pathogen Candida auris.</title>
        <authorList>
            <person name="Chatterjee S."/>
            <person name="Alampalli S.V."/>
            <person name="Nageshan R.K."/>
            <person name="Chettiar S.T."/>
            <person name="Joshi S."/>
            <person name="Tatu U.S."/>
        </authorList>
    </citation>
    <scope>NUCLEOTIDE SEQUENCE [LARGE SCALE GENOMIC DNA]</scope>
    <source>
        <strain evidence="2">6684</strain>
    </source>
</reference>
<name>A0A0L0NW76_CANAR</name>
<dbReference type="Proteomes" id="UP000037122">
    <property type="component" value="Unassembled WGS sequence"/>
</dbReference>
<evidence type="ECO:0000313" key="1">
    <source>
        <dbReference type="EMBL" id="KND98268.1"/>
    </source>
</evidence>
<accession>A0A0L0NW76</accession>
<proteinExistence type="predicted"/>
<organism evidence="1 2">
    <name type="scientific">Candidozyma auris</name>
    <name type="common">Yeast</name>
    <name type="synonym">Candida auris</name>
    <dbReference type="NCBI Taxonomy" id="498019"/>
    <lineage>
        <taxon>Eukaryota</taxon>
        <taxon>Fungi</taxon>
        <taxon>Dikarya</taxon>
        <taxon>Ascomycota</taxon>
        <taxon>Saccharomycotina</taxon>
        <taxon>Pichiomycetes</taxon>
        <taxon>Metschnikowiaceae</taxon>
        <taxon>Candidozyma</taxon>
    </lineage>
</organism>
<sequence length="483" mass="52298">MVLILATLSAQQMFKLLFRAHRSDLGKTLVGQGLLHGGSDIVHVSKLAVQLADDLLSGGKHLLDVILGVSFRTQTLLQRVQHLCVLDQLGRIKQVGQLGVLRAQSVQKVGDEDDTTLRVDGLLQRQILLDEQVVEVVVGDTVQQGSLLDHLVNQQVDGGSLVARNSGLDVHRDDGDAIGELLHVLSCGGKLVVVSQVRQGRVVVGGSLLTVPNYHSVLLGLLDGEVLDHGTGGVHHSPDDVGVKRLCSVGSDLQKRLVTDLVNVGLVGVDILLRVLGFVDKVTLDLLLGKDLGQLRQSSVHLGHTSQDRVAGVIEGRREVLESVRVVGVRRVNVALVDQIVEPALVKTGSGKRRVEKHRVVSAFTLVANQRLLIHLDVRGKRLDLTRVERVDVRGNALGQLLGKVHVINTQAVVEPLGLRLNERLGNEPGRVQNVKHLVELLLLSREGGVDVVVFERRDAQGVINLLVKRESGDIHAHDTVFG</sequence>
<protein>
    <submittedName>
        <fullName evidence="1">Uncharacterized protein</fullName>
    </submittedName>
</protein>
<dbReference type="EMBL" id="LGST01000034">
    <property type="protein sequence ID" value="KND98268.1"/>
    <property type="molecule type" value="Genomic_DNA"/>
</dbReference>
<evidence type="ECO:0000313" key="2">
    <source>
        <dbReference type="Proteomes" id="UP000037122"/>
    </source>
</evidence>
<dbReference type="AlphaFoldDB" id="A0A0L0NW76"/>
<dbReference type="VEuPathDB" id="FungiDB:QG37_05035"/>